<feature type="transmembrane region" description="Helical" evidence="5">
    <location>
        <begin position="358"/>
        <end position="384"/>
    </location>
</feature>
<dbReference type="Pfam" id="PF13445">
    <property type="entry name" value="zf-RING_UBOX"/>
    <property type="match status" value="1"/>
</dbReference>
<dbReference type="EMBL" id="OW240912">
    <property type="protein sequence ID" value="CAH2224934.1"/>
    <property type="molecule type" value="Genomic_DNA"/>
</dbReference>
<dbReference type="InterPro" id="IPR000315">
    <property type="entry name" value="Znf_B-box"/>
</dbReference>
<dbReference type="GO" id="GO:0008270">
    <property type="term" value="F:zinc ion binding"/>
    <property type="evidence" value="ECO:0007669"/>
    <property type="project" value="UniProtKB-KW"/>
</dbReference>
<evidence type="ECO:0000256" key="3">
    <source>
        <dbReference type="ARBA" id="ARBA00022833"/>
    </source>
</evidence>
<dbReference type="AlphaFoldDB" id="A0AAD1R776"/>
<evidence type="ECO:0000256" key="4">
    <source>
        <dbReference type="PROSITE-ProRule" id="PRU00024"/>
    </source>
</evidence>
<dbReference type="SMART" id="SM00184">
    <property type="entry name" value="RING"/>
    <property type="match status" value="1"/>
</dbReference>
<dbReference type="InterPro" id="IPR013083">
    <property type="entry name" value="Znf_RING/FYVE/PHD"/>
</dbReference>
<gene>
    <name evidence="8" type="ORF">PECUL_23A051068</name>
</gene>
<dbReference type="SMART" id="SM00336">
    <property type="entry name" value="BBOX"/>
    <property type="match status" value="1"/>
</dbReference>
<dbReference type="Gene3D" id="3.30.160.60">
    <property type="entry name" value="Classic Zinc Finger"/>
    <property type="match status" value="1"/>
</dbReference>
<dbReference type="SUPFAM" id="SSF57850">
    <property type="entry name" value="RING/U-box"/>
    <property type="match status" value="1"/>
</dbReference>
<keyword evidence="8" id="KW-0436">Ligase</keyword>
<sequence>MIQHLNEISARFWWQLKNHYLPLTDSVGLRVTDKMEVKNKTNVMEMLEEDLTCPVCCSLFEDPRVLPCSHSFCKKCLEGIIEGNSRNMLWRPSSLKCPTCRKETSTTGVNGYQANYLLKGIVEKYNKIKVSPKMPVCKVHSVQPLNMFCSTDLKLICGFCATSEEHKGHTFSSIDNAYNQEKSSVQSLLMQSENWHCDDVLSHLKTLETNKRKALHLLSMDSDKVKAYFEKLQHVLEQKKNEILSDFETMKLGVMQAYDPEINKLNALLKDQKKACDIAEDFKEISDPLLFLQQVQEFREKINIIKKAPLPSVSDVTVSPSMKNFDTSMWDTVKLADVDKLSLPPESPKKKYNIRTKFPFQVLLSIRVLLLCLVVAILFSGFFYDYHLNVHEYIDSGCSYLSTITRKATDHISALWNLTSKEVFDMSERCQTYFMAFIGHVAEFACKYKL</sequence>
<keyword evidence="5" id="KW-0472">Membrane</keyword>
<keyword evidence="5" id="KW-1133">Transmembrane helix</keyword>
<dbReference type="GO" id="GO:0016874">
    <property type="term" value="F:ligase activity"/>
    <property type="evidence" value="ECO:0007669"/>
    <property type="project" value="UniProtKB-KW"/>
</dbReference>
<evidence type="ECO:0000259" key="6">
    <source>
        <dbReference type="PROSITE" id="PS50089"/>
    </source>
</evidence>
<feature type="domain" description="B box-type" evidence="7">
    <location>
        <begin position="132"/>
        <end position="174"/>
    </location>
</feature>
<keyword evidence="9" id="KW-1185">Reference proteome</keyword>
<dbReference type="PROSITE" id="PS00518">
    <property type="entry name" value="ZF_RING_1"/>
    <property type="match status" value="1"/>
</dbReference>
<dbReference type="InterPro" id="IPR050143">
    <property type="entry name" value="TRIM/RBCC"/>
</dbReference>
<dbReference type="Gene3D" id="3.30.40.10">
    <property type="entry name" value="Zinc/RING finger domain, C3HC4 (zinc finger)"/>
    <property type="match status" value="1"/>
</dbReference>
<feature type="domain" description="RING-type" evidence="6">
    <location>
        <begin position="53"/>
        <end position="101"/>
    </location>
</feature>
<evidence type="ECO:0000256" key="2">
    <source>
        <dbReference type="ARBA" id="ARBA00022771"/>
    </source>
</evidence>
<dbReference type="Pfam" id="PF00643">
    <property type="entry name" value="zf-B_box"/>
    <property type="match status" value="1"/>
</dbReference>
<dbReference type="InterPro" id="IPR001841">
    <property type="entry name" value="Znf_RING"/>
</dbReference>
<protein>
    <submittedName>
        <fullName evidence="8">E3 ubiquitin- ligase TRIM13 isoform X1</fullName>
    </submittedName>
</protein>
<keyword evidence="3" id="KW-0862">Zinc</keyword>
<dbReference type="CDD" id="cd16762">
    <property type="entry name" value="RING-HC_TRIM13_C-V"/>
    <property type="match status" value="1"/>
</dbReference>
<evidence type="ECO:0000256" key="5">
    <source>
        <dbReference type="SAM" id="Phobius"/>
    </source>
</evidence>
<evidence type="ECO:0000259" key="7">
    <source>
        <dbReference type="PROSITE" id="PS50119"/>
    </source>
</evidence>
<reference evidence="8" key="1">
    <citation type="submission" date="2022-03" db="EMBL/GenBank/DDBJ databases">
        <authorList>
            <person name="Alioto T."/>
            <person name="Alioto T."/>
            <person name="Gomez Garrido J."/>
        </authorList>
    </citation>
    <scope>NUCLEOTIDE SEQUENCE</scope>
</reference>
<dbReference type="PANTHER" id="PTHR24103">
    <property type="entry name" value="E3 UBIQUITIN-PROTEIN LIGASE TRIM"/>
    <property type="match status" value="1"/>
</dbReference>
<accession>A0AAD1R776</accession>
<dbReference type="SUPFAM" id="SSF57845">
    <property type="entry name" value="B-box zinc-binding domain"/>
    <property type="match status" value="1"/>
</dbReference>
<keyword evidence="5" id="KW-0812">Transmembrane</keyword>
<dbReference type="InterPro" id="IPR027370">
    <property type="entry name" value="Znf-RING_euk"/>
</dbReference>
<keyword evidence="1" id="KW-0479">Metal-binding</keyword>
<evidence type="ECO:0000313" key="8">
    <source>
        <dbReference type="EMBL" id="CAH2224934.1"/>
    </source>
</evidence>
<dbReference type="PROSITE" id="PS50089">
    <property type="entry name" value="ZF_RING_2"/>
    <property type="match status" value="1"/>
</dbReference>
<dbReference type="PROSITE" id="PS50119">
    <property type="entry name" value="ZF_BBOX"/>
    <property type="match status" value="1"/>
</dbReference>
<evidence type="ECO:0000313" key="9">
    <source>
        <dbReference type="Proteomes" id="UP001295444"/>
    </source>
</evidence>
<organism evidence="8 9">
    <name type="scientific">Pelobates cultripes</name>
    <name type="common">Western spadefoot toad</name>
    <dbReference type="NCBI Taxonomy" id="61616"/>
    <lineage>
        <taxon>Eukaryota</taxon>
        <taxon>Metazoa</taxon>
        <taxon>Chordata</taxon>
        <taxon>Craniata</taxon>
        <taxon>Vertebrata</taxon>
        <taxon>Euteleostomi</taxon>
        <taxon>Amphibia</taxon>
        <taxon>Batrachia</taxon>
        <taxon>Anura</taxon>
        <taxon>Pelobatoidea</taxon>
        <taxon>Pelobatidae</taxon>
        <taxon>Pelobates</taxon>
    </lineage>
</organism>
<dbReference type="Proteomes" id="UP001295444">
    <property type="component" value="Chromosome 01"/>
</dbReference>
<proteinExistence type="predicted"/>
<evidence type="ECO:0000256" key="1">
    <source>
        <dbReference type="ARBA" id="ARBA00022723"/>
    </source>
</evidence>
<keyword evidence="2 4" id="KW-0863">Zinc-finger</keyword>
<name>A0AAD1R776_PELCU</name>
<dbReference type="InterPro" id="IPR017907">
    <property type="entry name" value="Znf_RING_CS"/>
</dbReference>